<dbReference type="SMART" id="SM00443">
    <property type="entry name" value="G_patch"/>
    <property type="match status" value="1"/>
</dbReference>
<dbReference type="InterPro" id="IPR000467">
    <property type="entry name" value="G_patch_dom"/>
</dbReference>
<keyword evidence="4" id="KW-0539">Nucleus</keyword>
<evidence type="ECO:0000313" key="7">
    <source>
        <dbReference type="Proteomes" id="UP000887565"/>
    </source>
</evidence>
<dbReference type="PROSITE" id="PS50174">
    <property type="entry name" value="G_PATCH"/>
    <property type="match status" value="1"/>
</dbReference>
<evidence type="ECO:0000259" key="6">
    <source>
        <dbReference type="PROSITE" id="PS50174"/>
    </source>
</evidence>
<feature type="domain" description="G-patch" evidence="6">
    <location>
        <begin position="92"/>
        <end position="138"/>
    </location>
</feature>
<dbReference type="OMA" id="FEMEATR"/>
<evidence type="ECO:0000256" key="2">
    <source>
        <dbReference type="ARBA" id="ARBA00022664"/>
    </source>
</evidence>
<dbReference type="Pfam" id="PF01585">
    <property type="entry name" value="G-patch"/>
    <property type="match status" value="1"/>
</dbReference>
<dbReference type="GO" id="GO:0006397">
    <property type="term" value="P:mRNA processing"/>
    <property type="evidence" value="ECO:0007669"/>
    <property type="project" value="UniProtKB-KW"/>
</dbReference>
<name>A0A915HJU3_ROMCU</name>
<evidence type="ECO:0000256" key="1">
    <source>
        <dbReference type="ARBA" id="ARBA00004123"/>
    </source>
</evidence>
<dbReference type="Proteomes" id="UP000887565">
    <property type="component" value="Unplaced"/>
</dbReference>
<dbReference type="AlphaFoldDB" id="A0A915HJU3"/>
<dbReference type="PANTHER" id="PTHR23340:SF0">
    <property type="entry name" value="SURP AND G-PATCH DOMAIN-CONTAINING PROTEIN 1 ISOFORM X1"/>
    <property type="match status" value="1"/>
</dbReference>
<keyword evidence="7" id="KW-1185">Reference proteome</keyword>
<sequence length="171" mass="19081">MARPGPSNEYDSDEDTEGGTFEHKQRLLEMQRTQKKANLLTEKAEGKHHLADFLPESEKLKFAEALVKAKKLAADAKAGCTREDYVENKLESDNKGFKLLQKMGWSGKGLGANEQGIQAPVNKGKAPSDMQGLGAASAESDGSIFDVYRQRMMLAYKFRPNPLNNPRRPYY</sequence>
<protein>
    <submittedName>
        <fullName evidence="8">G-patch domain-containing protein</fullName>
    </submittedName>
</protein>
<evidence type="ECO:0000256" key="4">
    <source>
        <dbReference type="ARBA" id="ARBA00023242"/>
    </source>
</evidence>
<accession>A0A915HJU3</accession>
<dbReference type="GO" id="GO:0003723">
    <property type="term" value="F:RNA binding"/>
    <property type="evidence" value="ECO:0007669"/>
    <property type="project" value="TreeGrafter"/>
</dbReference>
<dbReference type="GO" id="GO:0008380">
    <property type="term" value="P:RNA splicing"/>
    <property type="evidence" value="ECO:0007669"/>
    <property type="project" value="UniProtKB-KW"/>
</dbReference>
<organism evidence="7 8">
    <name type="scientific">Romanomermis culicivorax</name>
    <name type="common">Nematode worm</name>
    <dbReference type="NCBI Taxonomy" id="13658"/>
    <lineage>
        <taxon>Eukaryota</taxon>
        <taxon>Metazoa</taxon>
        <taxon>Ecdysozoa</taxon>
        <taxon>Nematoda</taxon>
        <taxon>Enoplea</taxon>
        <taxon>Dorylaimia</taxon>
        <taxon>Mermithida</taxon>
        <taxon>Mermithoidea</taxon>
        <taxon>Mermithidae</taxon>
        <taxon>Romanomermis</taxon>
    </lineage>
</organism>
<evidence type="ECO:0000256" key="3">
    <source>
        <dbReference type="ARBA" id="ARBA00023187"/>
    </source>
</evidence>
<feature type="region of interest" description="Disordered" evidence="5">
    <location>
        <begin position="1"/>
        <end position="24"/>
    </location>
</feature>
<keyword evidence="3" id="KW-0508">mRNA splicing</keyword>
<reference evidence="8" key="1">
    <citation type="submission" date="2022-11" db="UniProtKB">
        <authorList>
            <consortium name="WormBaseParasite"/>
        </authorList>
    </citation>
    <scope>IDENTIFICATION</scope>
</reference>
<dbReference type="WBParaSite" id="nRc.2.0.1.t02253-RA">
    <property type="protein sequence ID" value="nRc.2.0.1.t02253-RA"/>
    <property type="gene ID" value="nRc.2.0.1.g02253"/>
</dbReference>
<keyword evidence="2" id="KW-0507">mRNA processing</keyword>
<dbReference type="PANTHER" id="PTHR23340">
    <property type="entry name" value="ARGININE/SERINE RICH SPLICING FACTOR SF4/14"/>
    <property type="match status" value="1"/>
</dbReference>
<evidence type="ECO:0000313" key="8">
    <source>
        <dbReference type="WBParaSite" id="nRc.2.0.1.t02253-RA"/>
    </source>
</evidence>
<proteinExistence type="predicted"/>
<dbReference type="InterPro" id="IPR040169">
    <property type="entry name" value="SUGP1/2"/>
</dbReference>
<evidence type="ECO:0000256" key="5">
    <source>
        <dbReference type="SAM" id="MobiDB-lite"/>
    </source>
</evidence>
<dbReference type="GO" id="GO:0005654">
    <property type="term" value="C:nucleoplasm"/>
    <property type="evidence" value="ECO:0007669"/>
    <property type="project" value="TreeGrafter"/>
</dbReference>
<comment type="subcellular location">
    <subcellularLocation>
        <location evidence="1">Nucleus</location>
    </subcellularLocation>
</comment>